<evidence type="ECO:0008006" key="4">
    <source>
        <dbReference type="Google" id="ProtNLM"/>
    </source>
</evidence>
<sequence length="305" mass="33472">MSSPSPSPPSLLNRLLDPLQAFLFPWRFMLLAASFLPGTLLSIITTLNFGALFSWDRFQSLWFGRFWSHAGPLVREAAESQVIPLLSGRVSRGQMISSQPAGGEGAAAGTTAAAHPPISGTVLEVGPGSGMWVSIFSASRLGKSGDIRKIYGVEPNPTIHPLLQAQIAAAGLQDTYEIVPFGIESLAESGRVPKESVDCIFTVLCLCSIPDPKRNIAELYGYLKPGGRWYVYEHVRCWPEQGWGIRMYQSFLNLIWPHFIGGCEMCRDTPRWLQEAGPWSEVDLASPAGEPWYLTMPHVIGVLTK</sequence>
<dbReference type="PANTHER" id="PTHR45036:SF1">
    <property type="entry name" value="METHYLTRANSFERASE LIKE 7A"/>
    <property type="match status" value="1"/>
</dbReference>
<dbReference type="GeneID" id="98176142"/>
<dbReference type="InterPro" id="IPR052356">
    <property type="entry name" value="Thiol_S-MT"/>
</dbReference>
<dbReference type="PANTHER" id="PTHR45036">
    <property type="entry name" value="METHYLTRANSFERASE LIKE 7B"/>
    <property type="match status" value="1"/>
</dbReference>
<organism evidence="2 3">
    <name type="scientific">Madurella fahalii</name>
    <dbReference type="NCBI Taxonomy" id="1157608"/>
    <lineage>
        <taxon>Eukaryota</taxon>
        <taxon>Fungi</taxon>
        <taxon>Dikarya</taxon>
        <taxon>Ascomycota</taxon>
        <taxon>Pezizomycotina</taxon>
        <taxon>Sordariomycetes</taxon>
        <taxon>Sordariomycetidae</taxon>
        <taxon>Sordariales</taxon>
        <taxon>Sordariales incertae sedis</taxon>
        <taxon>Madurella</taxon>
    </lineage>
</organism>
<name>A0ABQ0GBP1_9PEZI</name>
<protein>
    <recommendedName>
        <fullName evidence="4">S-adenosyl-L-methionine-dependent methyltransferase</fullName>
    </recommendedName>
</protein>
<dbReference type="RefSeq" id="XP_070916920.1">
    <property type="nucleotide sequence ID" value="XM_071060819.1"/>
</dbReference>
<evidence type="ECO:0000313" key="2">
    <source>
        <dbReference type="EMBL" id="GAB1315189.1"/>
    </source>
</evidence>
<accession>A0ABQ0GBP1</accession>
<comment type="caution">
    <text evidence="2">The sequence shown here is derived from an EMBL/GenBank/DDBJ whole genome shotgun (WGS) entry which is preliminary data.</text>
</comment>
<dbReference type="InterPro" id="IPR029063">
    <property type="entry name" value="SAM-dependent_MTases_sf"/>
</dbReference>
<feature type="transmembrane region" description="Helical" evidence="1">
    <location>
        <begin position="28"/>
        <end position="55"/>
    </location>
</feature>
<reference evidence="2 3" key="1">
    <citation type="submission" date="2024-09" db="EMBL/GenBank/DDBJ databases">
        <title>Itraconazole resistance in Madurella fahalii resulting from another homologue of gene encoding cytochrome P450 14-alpha sterol demethylase (CYP51).</title>
        <authorList>
            <person name="Yoshioka I."/>
            <person name="Fahal A.H."/>
            <person name="Kaneko S."/>
            <person name="Yaguchi T."/>
        </authorList>
    </citation>
    <scope>NUCLEOTIDE SEQUENCE [LARGE SCALE GENOMIC DNA]</scope>
    <source>
        <strain evidence="2 3">IFM 68171</strain>
    </source>
</reference>
<keyword evidence="1" id="KW-0812">Transmembrane</keyword>
<dbReference type="CDD" id="cd02440">
    <property type="entry name" value="AdoMet_MTases"/>
    <property type="match status" value="1"/>
</dbReference>
<evidence type="ECO:0000313" key="3">
    <source>
        <dbReference type="Proteomes" id="UP001628179"/>
    </source>
</evidence>
<dbReference type="Proteomes" id="UP001628179">
    <property type="component" value="Unassembled WGS sequence"/>
</dbReference>
<proteinExistence type="predicted"/>
<dbReference type="EMBL" id="BAAFSV010000002">
    <property type="protein sequence ID" value="GAB1315189.1"/>
    <property type="molecule type" value="Genomic_DNA"/>
</dbReference>
<dbReference type="SUPFAM" id="SSF53335">
    <property type="entry name" value="S-adenosyl-L-methionine-dependent methyltransferases"/>
    <property type="match status" value="1"/>
</dbReference>
<dbReference type="Gene3D" id="3.40.50.150">
    <property type="entry name" value="Vaccinia Virus protein VP39"/>
    <property type="match status" value="1"/>
</dbReference>
<keyword evidence="3" id="KW-1185">Reference proteome</keyword>
<gene>
    <name evidence="2" type="ORF">MFIFM68171_05399</name>
</gene>
<keyword evidence="1" id="KW-0472">Membrane</keyword>
<evidence type="ECO:0000256" key="1">
    <source>
        <dbReference type="SAM" id="Phobius"/>
    </source>
</evidence>
<keyword evidence="1" id="KW-1133">Transmembrane helix</keyword>
<dbReference type="Pfam" id="PF13489">
    <property type="entry name" value="Methyltransf_23"/>
    <property type="match status" value="1"/>
</dbReference>